<dbReference type="InterPro" id="IPR013537">
    <property type="entry name" value="AcCoA_COase_cen"/>
</dbReference>
<comment type="caution">
    <text evidence="3">The sequence shown here is derived from an EMBL/GenBank/DDBJ whole genome shotgun (WGS) entry which is preliminary data.</text>
</comment>
<dbReference type="InterPro" id="IPR001882">
    <property type="entry name" value="Biotin_BS"/>
</dbReference>
<feature type="non-terminal residue" evidence="3">
    <location>
        <position position="1"/>
    </location>
</feature>
<gene>
    <name evidence="3" type="primary">ACC1_9</name>
    <name evidence="3" type="ORF">LTR16_011862</name>
</gene>
<dbReference type="CDD" id="cd06850">
    <property type="entry name" value="biotinyl_domain"/>
    <property type="match status" value="1"/>
</dbReference>
<dbReference type="PROSITE" id="PS50968">
    <property type="entry name" value="BIOTINYL_LIPOYL"/>
    <property type="match status" value="1"/>
</dbReference>
<dbReference type="InterPro" id="IPR049076">
    <property type="entry name" value="ACCA"/>
</dbReference>
<organism evidence="3 4">
    <name type="scientific">Cryomyces antarcticus</name>
    <dbReference type="NCBI Taxonomy" id="329879"/>
    <lineage>
        <taxon>Eukaryota</taxon>
        <taxon>Fungi</taxon>
        <taxon>Dikarya</taxon>
        <taxon>Ascomycota</taxon>
        <taxon>Pezizomycotina</taxon>
        <taxon>Dothideomycetes</taxon>
        <taxon>Dothideomycetes incertae sedis</taxon>
        <taxon>Cryomyces</taxon>
    </lineage>
</organism>
<feature type="non-terminal residue" evidence="3">
    <location>
        <position position="160"/>
    </location>
</feature>
<reference evidence="3 4" key="1">
    <citation type="submission" date="2023-08" db="EMBL/GenBank/DDBJ databases">
        <title>Black Yeasts Isolated from many extreme environments.</title>
        <authorList>
            <person name="Coleine C."/>
            <person name="Stajich J.E."/>
            <person name="Selbmann L."/>
        </authorList>
    </citation>
    <scope>NUCLEOTIDE SEQUENCE [LARGE SCALE GENOMIC DNA]</scope>
    <source>
        <strain evidence="3 4">CCFEE 536</strain>
    </source>
</reference>
<accession>A0ABR0LHY6</accession>
<dbReference type="Gene3D" id="2.40.50.100">
    <property type="match status" value="1"/>
</dbReference>
<dbReference type="PANTHER" id="PTHR45728:SF3">
    <property type="entry name" value="ACETYL-COA CARBOXYLASE"/>
    <property type="match status" value="1"/>
</dbReference>
<evidence type="ECO:0000259" key="2">
    <source>
        <dbReference type="PROSITE" id="PS50968"/>
    </source>
</evidence>
<dbReference type="InterPro" id="IPR000089">
    <property type="entry name" value="Biotin_lipoyl"/>
</dbReference>
<protein>
    <submittedName>
        <fullName evidence="3">Acetyl-coenzyme-A carboxylase</fullName>
    </submittedName>
</protein>
<dbReference type="EMBL" id="JAVRRA010020246">
    <property type="protein sequence ID" value="KAK5169983.1"/>
    <property type="molecule type" value="Genomic_DNA"/>
</dbReference>
<name>A0ABR0LHY6_9PEZI</name>
<dbReference type="Pfam" id="PF00364">
    <property type="entry name" value="Biotin_lipoyl"/>
    <property type="match status" value="1"/>
</dbReference>
<feature type="domain" description="Lipoyl-binding" evidence="2">
    <location>
        <begin position="1"/>
        <end position="73"/>
    </location>
</feature>
<evidence type="ECO:0000313" key="3">
    <source>
        <dbReference type="EMBL" id="KAK5169983.1"/>
    </source>
</evidence>
<keyword evidence="4" id="KW-1185">Reference proteome</keyword>
<dbReference type="SUPFAM" id="SSF51230">
    <property type="entry name" value="Single hybrid motif"/>
    <property type="match status" value="1"/>
</dbReference>
<keyword evidence="1" id="KW-0092">Biotin</keyword>
<evidence type="ECO:0000256" key="1">
    <source>
        <dbReference type="ARBA" id="ARBA00023267"/>
    </source>
</evidence>
<dbReference type="InterPro" id="IPR011053">
    <property type="entry name" value="Single_hybrid_motif"/>
</dbReference>
<proteinExistence type="predicted"/>
<sequence>QENDPTQLRTPSPGKLVKFTVDNGEHVKKGQPFAEVEVMKMYMPLIAQEDGIVNLIKQPGATLEAGDILGILALDDPSKVKSAQPFLGQLPDLGVPQVMGNKPPQRFTYLYGVLSNILAGFDNQVIMQQTLKELIAVLKDPELPYGEWNAQASALHARMP</sequence>
<dbReference type="PANTHER" id="PTHR45728">
    <property type="entry name" value="ACETYL-COA CARBOXYLASE, ISOFORM A"/>
    <property type="match status" value="1"/>
</dbReference>
<evidence type="ECO:0000313" key="4">
    <source>
        <dbReference type="Proteomes" id="UP001357485"/>
    </source>
</evidence>
<dbReference type="Pfam" id="PF08326">
    <property type="entry name" value="ACC_central"/>
    <property type="match status" value="1"/>
</dbReference>
<dbReference type="Proteomes" id="UP001357485">
    <property type="component" value="Unassembled WGS sequence"/>
</dbReference>
<dbReference type="PROSITE" id="PS00188">
    <property type="entry name" value="BIOTIN"/>
    <property type="match status" value="1"/>
</dbReference>